<comment type="caution">
    <text evidence="7">The sequence shown here is derived from an EMBL/GenBank/DDBJ whole genome shotgun (WGS) entry which is preliminary data.</text>
</comment>
<evidence type="ECO:0000313" key="7">
    <source>
        <dbReference type="EMBL" id="MCZ8515552.1"/>
    </source>
</evidence>
<dbReference type="Gene3D" id="1.10.357.10">
    <property type="entry name" value="Tetracycline Repressor, domain 2"/>
    <property type="match status" value="1"/>
</dbReference>
<evidence type="ECO:0000256" key="2">
    <source>
        <dbReference type="ARBA" id="ARBA00023015"/>
    </source>
</evidence>
<accession>A0ABT4QFB4</accession>
<dbReference type="Pfam" id="PF00440">
    <property type="entry name" value="TetR_N"/>
    <property type="match status" value="1"/>
</dbReference>
<dbReference type="Proteomes" id="UP001527882">
    <property type="component" value="Unassembled WGS sequence"/>
</dbReference>
<dbReference type="InterPro" id="IPR009057">
    <property type="entry name" value="Homeodomain-like_sf"/>
</dbReference>
<evidence type="ECO:0000256" key="5">
    <source>
        <dbReference type="PROSITE-ProRule" id="PRU00335"/>
    </source>
</evidence>
<reference evidence="7 8" key="1">
    <citation type="submission" date="2022-12" db="EMBL/GenBank/DDBJ databases">
        <title>Draft genome sequence of Paenibacillus sp. dW9.</title>
        <authorList>
            <person name="Choi E.-W."/>
            <person name="Kim D.-U."/>
        </authorList>
    </citation>
    <scope>NUCLEOTIDE SEQUENCE [LARGE SCALE GENOMIC DNA]</scope>
    <source>
        <strain evidence="8">dW9</strain>
    </source>
</reference>
<dbReference type="PROSITE" id="PS50977">
    <property type="entry name" value="HTH_TETR_2"/>
    <property type="match status" value="1"/>
</dbReference>
<dbReference type="PANTHER" id="PTHR30055">
    <property type="entry name" value="HTH-TYPE TRANSCRIPTIONAL REGULATOR RUTR"/>
    <property type="match status" value="1"/>
</dbReference>
<keyword evidence="8" id="KW-1185">Reference proteome</keyword>
<keyword evidence="1" id="KW-0678">Repressor</keyword>
<feature type="DNA-binding region" description="H-T-H motif" evidence="5">
    <location>
        <begin position="42"/>
        <end position="61"/>
    </location>
</feature>
<dbReference type="InterPro" id="IPR001647">
    <property type="entry name" value="HTH_TetR"/>
</dbReference>
<evidence type="ECO:0000256" key="3">
    <source>
        <dbReference type="ARBA" id="ARBA00023125"/>
    </source>
</evidence>
<dbReference type="PANTHER" id="PTHR30055:SF175">
    <property type="entry name" value="HTH-TYPE TRANSCRIPTIONAL REPRESSOR KSTR2"/>
    <property type="match status" value="1"/>
</dbReference>
<dbReference type="SUPFAM" id="SSF46689">
    <property type="entry name" value="Homeodomain-like"/>
    <property type="match status" value="1"/>
</dbReference>
<evidence type="ECO:0000259" key="6">
    <source>
        <dbReference type="PROSITE" id="PS50977"/>
    </source>
</evidence>
<evidence type="ECO:0000256" key="4">
    <source>
        <dbReference type="ARBA" id="ARBA00023163"/>
    </source>
</evidence>
<dbReference type="Gene3D" id="1.10.10.60">
    <property type="entry name" value="Homeodomain-like"/>
    <property type="match status" value="1"/>
</dbReference>
<dbReference type="EMBL" id="JAQAGZ010000018">
    <property type="protein sequence ID" value="MCZ8515552.1"/>
    <property type="molecule type" value="Genomic_DNA"/>
</dbReference>
<dbReference type="PRINTS" id="PR00455">
    <property type="entry name" value="HTHTETR"/>
</dbReference>
<organism evidence="7 8">
    <name type="scientific">Paenibacillus gyeongsangnamensis</name>
    <dbReference type="NCBI Taxonomy" id="3388067"/>
    <lineage>
        <taxon>Bacteria</taxon>
        <taxon>Bacillati</taxon>
        <taxon>Bacillota</taxon>
        <taxon>Bacilli</taxon>
        <taxon>Bacillales</taxon>
        <taxon>Paenibacillaceae</taxon>
        <taxon>Paenibacillus</taxon>
    </lineage>
</organism>
<keyword evidence="3 5" id="KW-0238">DNA-binding</keyword>
<gene>
    <name evidence="7" type="ORF">O9H85_24720</name>
</gene>
<proteinExistence type="predicted"/>
<dbReference type="SUPFAM" id="SSF48498">
    <property type="entry name" value="Tetracyclin repressor-like, C-terminal domain"/>
    <property type="match status" value="1"/>
</dbReference>
<evidence type="ECO:0000313" key="8">
    <source>
        <dbReference type="Proteomes" id="UP001527882"/>
    </source>
</evidence>
<dbReference type="InterPro" id="IPR036271">
    <property type="entry name" value="Tet_transcr_reg_TetR-rel_C_sf"/>
</dbReference>
<name>A0ABT4QFB4_9BACL</name>
<keyword evidence="4" id="KW-0804">Transcription</keyword>
<dbReference type="InterPro" id="IPR050109">
    <property type="entry name" value="HTH-type_TetR-like_transc_reg"/>
</dbReference>
<feature type="domain" description="HTH tetR-type" evidence="6">
    <location>
        <begin position="19"/>
        <end position="79"/>
    </location>
</feature>
<sequence length="210" mass="23306">MGEPLRRPPGRPRLDDSEEPLTETVLQTAIQLFLRFGYDGVSMDQVAKESGVTKATVYYYYANKAALLTASMLHRMEQVRCETESSLKADKPLRERLIDNAAGMLASQSGSFDDLMQKAERMLSEAQLDQMREAKERMLLLLSDELASASQRGEIGSIDPFVTANAFFALMQMGRMKQADGLPLFSSPDEAAEHIVGLLWYGMFPKAGNG</sequence>
<evidence type="ECO:0000256" key="1">
    <source>
        <dbReference type="ARBA" id="ARBA00022491"/>
    </source>
</evidence>
<keyword evidence="2" id="KW-0805">Transcription regulation</keyword>
<protein>
    <submittedName>
        <fullName evidence="7">TetR/AcrR family transcriptional regulator</fullName>
    </submittedName>
</protein>
<dbReference type="RefSeq" id="WP_269884084.1">
    <property type="nucleotide sequence ID" value="NZ_JAQAGZ010000018.1"/>
</dbReference>